<keyword evidence="2" id="KW-1185">Reference proteome</keyword>
<organism evidence="1 2">
    <name type="scientific">Botrytis hyacinthi</name>
    <dbReference type="NCBI Taxonomy" id="278943"/>
    <lineage>
        <taxon>Eukaryota</taxon>
        <taxon>Fungi</taxon>
        <taxon>Dikarya</taxon>
        <taxon>Ascomycota</taxon>
        <taxon>Pezizomycotina</taxon>
        <taxon>Leotiomycetes</taxon>
        <taxon>Helotiales</taxon>
        <taxon>Sclerotiniaceae</taxon>
        <taxon>Botrytis</taxon>
    </lineage>
</organism>
<evidence type="ECO:0000313" key="1">
    <source>
        <dbReference type="EMBL" id="TGO40104.1"/>
    </source>
</evidence>
<comment type="caution">
    <text evidence="1">The sequence shown here is derived from an EMBL/GenBank/DDBJ whole genome shotgun (WGS) entry which is preliminary data.</text>
</comment>
<dbReference type="SUPFAM" id="SSF48403">
    <property type="entry name" value="Ankyrin repeat"/>
    <property type="match status" value="1"/>
</dbReference>
<dbReference type="AlphaFoldDB" id="A0A4Z1GTA8"/>
<protein>
    <submittedName>
        <fullName evidence="1">Uncharacterized protein</fullName>
    </submittedName>
</protein>
<dbReference type="Proteomes" id="UP000297814">
    <property type="component" value="Unassembled WGS sequence"/>
</dbReference>
<dbReference type="EMBL" id="PQXK01000042">
    <property type="protein sequence ID" value="TGO40104.1"/>
    <property type="molecule type" value="Genomic_DNA"/>
</dbReference>
<accession>A0A4Z1GTA8</accession>
<reference evidence="1 2" key="1">
    <citation type="submission" date="2017-12" db="EMBL/GenBank/DDBJ databases">
        <title>Comparative genomics of Botrytis spp.</title>
        <authorList>
            <person name="Valero-Jimenez C.A."/>
            <person name="Tapia P."/>
            <person name="Veloso J."/>
            <person name="Silva-Moreno E."/>
            <person name="Staats M."/>
            <person name="Valdes J.H."/>
            <person name="Van Kan J.A.L."/>
        </authorList>
    </citation>
    <scope>NUCLEOTIDE SEQUENCE [LARGE SCALE GENOMIC DNA]</scope>
    <source>
        <strain evidence="1 2">Bh0001</strain>
    </source>
</reference>
<dbReference type="Gene3D" id="1.25.40.20">
    <property type="entry name" value="Ankyrin repeat-containing domain"/>
    <property type="match status" value="1"/>
</dbReference>
<evidence type="ECO:0000313" key="2">
    <source>
        <dbReference type="Proteomes" id="UP000297814"/>
    </source>
</evidence>
<dbReference type="InterPro" id="IPR036770">
    <property type="entry name" value="Ankyrin_rpt-contain_sf"/>
</dbReference>
<gene>
    <name evidence="1" type="ORF">BHYA_0042g00370</name>
</gene>
<name>A0A4Z1GTA8_9HELO</name>
<sequence length="180" mass="19907">MNSNQIQSFIQAASTGKLDTLKQLLANENNLTEKNVQTLLAAAAWKFQTSIVDFLLSKFPSISKTKLSEQPSTHHPQTSFRFFFPTTQHASIANSTNGPLECLESLLIAGADPAQNPDCALPPLISVAGFYSDTRVADLLLMNGARVEDLDQAIEAALKCRNEPMVQFLIERAWEYHARK</sequence>
<proteinExistence type="predicted"/>